<proteinExistence type="predicted"/>
<dbReference type="EMBL" id="JOKM01000106">
    <property type="protein sequence ID" value="KGB20997.1"/>
    <property type="molecule type" value="Genomic_DNA"/>
</dbReference>
<dbReference type="RefSeq" id="WP_035382311.1">
    <property type="nucleotide sequence ID" value="NZ_JACAOJ010000075.1"/>
</dbReference>
<dbReference type="AlphaFoldDB" id="A0A094YI30"/>
<protein>
    <recommendedName>
        <fullName evidence="3">Resolvase HTH domain-containing protein</fullName>
    </recommendedName>
</protein>
<gene>
    <name evidence="1" type="ORF">AtDm6_3362</name>
</gene>
<name>A0A094YI30_9PROT</name>
<reference evidence="1 2" key="1">
    <citation type="submission" date="2014-06" db="EMBL/GenBank/DDBJ databases">
        <title>Functional and comparative genomic analyses of the Drosophila gut microbiota identify candidate symbiosis factors.</title>
        <authorList>
            <person name="Newell P.D."/>
            <person name="Chaston J.M."/>
            <person name="Douglas A.E."/>
        </authorList>
    </citation>
    <scope>NUCLEOTIDE SEQUENCE [LARGE SCALE GENOMIC DNA]</scope>
    <source>
        <strain evidence="1 2">DmCS_006</strain>
    </source>
</reference>
<evidence type="ECO:0008006" key="3">
    <source>
        <dbReference type="Google" id="ProtNLM"/>
    </source>
</evidence>
<dbReference type="GeneID" id="89477524"/>
<organism evidence="1 2">
    <name type="scientific">Acetobacter tropicalis</name>
    <dbReference type="NCBI Taxonomy" id="104102"/>
    <lineage>
        <taxon>Bacteria</taxon>
        <taxon>Pseudomonadati</taxon>
        <taxon>Pseudomonadota</taxon>
        <taxon>Alphaproteobacteria</taxon>
        <taxon>Acetobacterales</taxon>
        <taxon>Acetobacteraceae</taxon>
        <taxon>Acetobacter</taxon>
    </lineage>
</organism>
<evidence type="ECO:0000313" key="1">
    <source>
        <dbReference type="EMBL" id="KGB20997.1"/>
    </source>
</evidence>
<sequence>MVRPAIEWRELDGTLRRMDRAGLSIKRQARKLQVSERAVYQRRSALGLGRKRKNQEPTAHA</sequence>
<evidence type="ECO:0000313" key="2">
    <source>
        <dbReference type="Proteomes" id="UP000029448"/>
    </source>
</evidence>
<accession>A0A094YI30</accession>
<comment type="caution">
    <text evidence="1">The sequence shown here is derived from an EMBL/GenBank/DDBJ whole genome shotgun (WGS) entry which is preliminary data.</text>
</comment>
<keyword evidence="2" id="KW-1185">Reference proteome</keyword>
<dbReference type="Proteomes" id="UP000029448">
    <property type="component" value="Unassembled WGS sequence"/>
</dbReference>
<dbReference type="PATRIC" id="fig|104102.7.peg.3317"/>
<dbReference type="STRING" id="104102.AtDm6_3362"/>